<dbReference type="Proteomes" id="UP000676336">
    <property type="component" value="Unassembled WGS sequence"/>
</dbReference>
<dbReference type="GO" id="GO:0016540">
    <property type="term" value="P:protein autoprocessing"/>
    <property type="evidence" value="ECO:0007669"/>
    <property type="project" value="InterPro"/>
</dbReference>
<evidence type="ECO:0000313" key="2">
    <source>
        <dbReference type="EMBL" id="CAF4596702.1"/>
    </source>
</evidence>
<sequence length="81" mass="9226">RELDEEASYKRIRTKTAVIELSDRHLINQRNNGFVWAESLAKGDEILVLSAKSSNKTIWEKIIEITEVDKQGLMAPLTEQG</sequence>
<dbReference type="SUPFAM" id="SSF51294">
    <property type="entry name" value="Hedgehog/intein (Hint) domain"/>
    <property type="match status" value="1"/>
</dbReference>
<evidence type="ECO:0000313" key="3">
    <source>
        <dbReference type="Proteomes" id="UP000676336"/>
    </source>
</evidence>
<comment type="caution">
    <text evidence="2">The sequence shown here is derived from an EMBL/GenBank/DDBJ whole genome shotgun (WGS) entry which is preliminary data.</text>
</comment>
<feature type="non-terminal residue" evidence="2">
    <location>
        <position position="81"/>
    </location>
</feature>
<dbReference type="Pfam" id="PF01079">
    <property type="entry name" value="Hint"/>
    <property type="match status" value="1"/>
</dbReference>
<gene>
    <name evidence="2" type="ORF">SMN809_LOCUS38899</name>
</gene>
<dbReference type="EMBL" id="CAJOBI010102922">
    <property type="protein sequence ID" value="CAF4596702.1"/>
    <property type="molecule type" value="Genomic_DNA"/>
</dbReference>
<dbReference type="AlphaFoldDB" id="A0A8S2Z2U3"/>
<evidence type="ECO:0000259" key="1">
    <source>
        <dbReference type="Pfam" id="PF01079"/>
    </source>
</evidence>
<proteinExistence type="predicted"/>
<dbReference type="InterPro" id="IPR036844">
    <property type="entry name" value="Hint_dom_sf"/>
</dbReference>
<feature type="non-terminal residue" evidence="2">
    <location>
        <position position="1"/>
    </location>
</feature>
<accession>A0A8S2Z2U3</accession>
<dbReference type="InterPro" id="IPR001767">
    <property type="entry name" value="Hedgehog_Hint"/>
</dbReference>
<organism evidence="2 3">
    <name type="scientific">Rotaria magnacalcarata</name>
    <dbReference type="NCBI Taxonomy" id="392030"/>
    <lineage>
        <taxon>Eukaryota</taxon>
        <taxon>Metazoa</taxon>
        <taxon>Spiralia</taxon>
        <taxon>Gnathifera</taxon>
        <taxon>Rotifera</taxon>
        <taxon>Eurotatoria</taxon>
        <taxon>Bdelloidea</taxon>
        <taxon>Philodinida</taxon>
        <taxon>Philodinidae</taxon>
        <taxon>Rotaria</taxon>
    </lineage>
</organism>
<feature type="domain" description="Hedgehog protein Hint" evidence="1">
    <location>
        <begin position="2"/>
        <end position="81"/>
    </location>
</feature>
<dbReference type="Gene3D" id="2.170.16.10">
    <property type="entry name" value="Hedgehog/Intein (Hint) domain"/>
    <property type="match status" value="1"/>
</dbReference>
<reference evidence="2" key="1">
    <citation type="submission" date="2021-02" db="EMBL/GenBank/DDBJ databases">
        <authorList>
            <person name="Nowell W R."/>
        </authorList>
    </citation>
    <scope>NUCLEOTIDE SEQUENCE</scope>
</reference>
<protein>
    <recommendedName>
        <fullName evidence="1">Hedgehog protein Hint domain-containing protein</fullName>
    </recommendedName>
</protein>
<name>A0A8S2Z2U3_9BILA</name>